<evidence type="ECO:0000313" key="6">
    <source>
        <dbReference type="EMBL" id="RHA20132.1"/>
    </source>
</evidence>
<evidence type="ECO:0000256" key="1">
    <source>
        <dbReference type="ARBA" id="ARBA00004141"/>
    </source>
</evidence>
<keyword evidence="4 5" id="KW-0472">Membrane</keyword>
<accession>A0A413RBV8</accession>
<feature type="transmembrane region" description="Helical" evidence="5">
    <location>
        <begin position="98"/>
        <end position="121"/>
    </location>
</feature>
<feature type="transmembrane region" description="Helical" evidence="5">
    <location>
        <begin position="12"/>
        <end position="34"/>
    </location>
</feature>
<keyword evidence="3 5" id="KW-1133">Transmembrane helix</keyword>
<feature type="transmembrane region" description="Helical" evidence="5">
    <location>
        <begin position="133"/>
        <end position="153"/>
    </location>
</feature>
<name>A0A413RBV8_9FIRM</name>
<organism evidence="6 8">
    <name type="scientific">Eubacterium ventriosum</name>
    <dbReference type="NCBI Taxonomy" id="39496"/>
    <lineage>
        <taxon>Bacteria</taxon>
        <taxon>Bacillati</taxon>
        <taxon>Bacillota</taxon>
        <taxon>Clostridia</taxon>
        <taxon>Eubacteriales</taxon>
        <taxon>Eubacteriaceae</taxon>
        <taxon>Eubacterium</taxon>
    </lineage>
</organism>
<evidence type="ECO:0000256" key="5">
    <source>
        <dbReference type="SAM" id="Phobius"/>
    </source>
</evidence>
<proteinExistence type="predicted"/>
<reference evidence="8 9" key="1">
    <citation type="submission" date="2018-08" db="EMBL/GenBank/DDBJ databases">
        <title>A genome reference for cultivated species of the human gut microbiota.</title>
        <authorList>
            <person name="Zou Y."/>
            <person name="Xue W."/>
            <person name="Luo G."/>
        </authorList>
    </citation>
    <scope>NUCLEOTIDE SEQUENCE [LARGE SCALE GENOMIC DNA]</scope>
    <source>
        <strain evidence="7 9">AM42-30</strain>
        <strain evidence="6 8">AM44-11BH</strain>
    </source>
</reference>
<evidence type="ECO:0008006" key="10">
    <source>
        <dbReference type="Google" id="ProtNLM"/>
    </source>
</evidence>
<feature type="transmembrane region" description="Helical" evidence="5">
    <location>
        <begin position="160"/>
        <end position="183"/>
    </location>
</feature>
<dbReference type="Proteomes" id="UP000284779">
    <property type="component" value="Unassembled WGS sequence"/>
</dbReference>
<evidence type="ECO:0000256" key="2">
    <source>
        <dbReference type="ARBA" id="ARBA00022692"/>
    </source>
</evidence>
<dbReference type="EMBL" id="QSFD01000002">
    <property type="protein sequence ID" value="RHA20132.1"/>
    <property type="molecule type" value="Genomic_DNA"/>
</dbReference>
<evidence type="ECO:0000313" key="8">
    <source>
        <dbReference type="Proteomes" id="UP000284779"/>
    </source>
</evidence>
<keyword evidence="8" id="KW-1185">Reference proteome</keyword>
<feature type="transmembrane region" description="Helical" evidence="5">
    <location>
        <begin position="195"/>
        <end position="220"/>
    </location>
</feature>
<dbReference type="AlphaFoldDB" id="A0A413RBV8"/>
<evidence type="ECO:0000313" key="9">
    <source>
        <dbReference type="Proteomes" id="UP000285740"/>
    </source>
</evidence>
<sequence length="299" mass="34709">MISNFERKYGKYAVKNLTLYLIAGYVIGYMVSLINPTLYGLLTFNPYMILHGQIWRIVTWVLTMPEELSIFTIIMLILYYQLGQTLERTWGTYRYNVYLISGLIFTVVGAIVLYVVLTFVYKDTFSSQTLGSYIGAYVSTYYINMSIFLAFAATYPEEQLMLYFIIPIKIKWFGVLYGAYILIDIYNAFSYARQIGTYVIAIITTVLIVMSLLNFILYFISLKKNGGAFSVAQAKRKKQYRQQVNRARQNQTYQNGARHKCAVCGRTELDDPNLTFRYCSKCSGNKEYCQDHLFTHKHM</sequence>
<evidence type="ECO:0000313" key="7">
    <source>
        <dbReference type="EMBL" id="RHA73762.1"/>
    </source>
</evidence>
<gene>
    <name evidence="7" type="ORF">DW918_12695</name>
    <name evidence="6" type="ORF">DW944_03065</name>
</gene>
<comment type="caution">
    <text evidence="6">The sequence shown here is derived from an EMBL/GenBank/DDBJ whole genome shotgun (WGS) entry which is preliminary data.</text>
</comment>
<comment type="subcellular location">
    <subcellularLocation>
        <location evidence="1">Membrane</location>
        <topology evidence="1">Multi-pass membrane protein</topology>
    </subcellularLocation>
</comment>
<dbReference type="Proteomes" id="UP000285740">
    <property type="component" value="Unassembled WGS sequence"/>
</dbReference>
<dbReference type="EMBL" id="QSFV01000092">
    <property type="protein sequence ID" value="RHA73762.1"/>
    <property type="molecule type" value="Genomic_DNA"/>
</dbReference>
<dbReference type="GO" id="GO:0016020">
    <property type="term" value="C:membrane"/>
    <property type="evidence" value="ECO:0007669"/>
    <property type="project" value="UniProtKB-SubCell"/>
</dbReference>
<dbReference type="InterPro" id="IPR035952">
    <property type="entry name" value="Rhomboid-like_sf"/>
</dbReference>
<dbReference type="SUPFAM" id="SSF144091">
    <property type="entry name" value="Rhomboid-like"/>
    <property type="match status" value="1"/>
</dbReference>
<feature type="transmembrane region" description="Helical" evidence="5">
    <location>
        <begin position="54"/>
        <end position="78"/>
    </location>
</feature>
<protein>
    <recommendedName>
        <fullName evidence="10">Rhomboid family intramembrane serine protease</fullName>
    </recommendedName>
</protein>
<evidence type="ECO:0000256" key="3">
    <source>
        <dbReference type="ARBA" id="ARBA00022989"/>
    </source>
</evidence>
<keyword evidence="2 5" id="KW-0812">Transmembrane</keyword>
<evidence type="ECO:0000256" key="4">
    <source>
        <dbReference type="ARBA" id="ARBA00023136"/>
    </source>
</evidence>
<dbReference type="RefSeq" id="WP_117901516.1">
    <property type="nucleotide sequence ID" value="NZ_CAUFEU010000045.1"/>
</dbReference>